<feature type="compositionally biased region" description="Basic residues" evidence="1">
    <location>
        <begin position="74"/>
        <end position="83"/>
    </location>
</feature>
<comment type="caution">
    <text evidence="2">The sequence shown here is derived from an EMBL/GenBank/DDBJ whole genome shotgun (WGS) entry which is preliminary data.</text>
</comment>
<proteinExistence type="predicted"/>
<feature type="region of interest" description="Disordered" evidence="1">
    <location>
        <begin position="38"/>
        <end position="102"/>
    </location>
</feature>
<reference evidence="2 3" key="1">
    <citation type="journal article" date="2019" name="G3 (Bethesda)">
        <title>Sequencing of a Wild Apple (Malus baccata) Genome Unravels the Differences Between Cultivated and Wild Apple Species Regarding Disease Resistance and Cold Tolerance.</title>
        <authorList>
            <person name="Chen X."/>
        </authorList>
    </citation>
    <scope>NUCLEOTIDE SEQUENCE [LARGE SCALE GENOMIC DNA]</scope>
    <source>
        <strain evidence="3">cv. Shandingzi</strain>
        <tissue evidence="2">Leaves</tissue>
    </source>
</reference>
<accession>A0A540KK55</accession>
<name>A0A540KK55_MALBA</name>
<feature type="compositionally biased region" description="Basic residues" evidence="1">
    <location>
        <begin position="49"/>
        <end position="61"/>
    </location>
</feature>
<protein>
    <submittedName>
        <fullName evidence="2">Uncharacterized protein</fullName>
    </submittedName>
</protein>
<sequence>MDQSTTKPSPTENRKKHRTTCILCRSFLRLCRCCHPKDLQTPTSCQKSKPNRALKMAKKKASTITKEHIEDRHHKSKEARRKQPPSNRGNKAKSRQEGGDNT</sequence>
<evidence type="ECO:0000256" key="1">
    <source>
        <dbReference type="SAM" id="MobiDB-lite"/>
    </source>
</evidence>
<keyword evidence="3" id="KW-1185">Reference proteome</keyword>
<evidence type="ECO:0000313" key="3">
    <source>
        <dbReference type="Proteomes" id="UP000315295"/>
    </source>
</evidence>
<organism evidence="2 3">
    <name type="scientific">Malus baccata</name>
    <name type="common">Siberian crab apple</name>
    <name type="synonym">Pyrus baccata</name>
    <dbReference type="NCBI Taxonomy" id="106549"/>
    <lineage>
        <taxon>Eukaryota</taxon>
        <taxon>Viridiplantae</taxon>
        <taxon>Streptophyta</taxon>
        <taxon>Embryophyta</taxon>
        <taxon>Tracheophyta</taxon>
        <taxon>Spermatophyta</taxon>
        <taxon>Magnoliopsida</taxon>
        <taxon>eudicotyledons</taxon>
        <taxon>Gunneridae</taxon>
        <taxon>Pentapetalae</taxon>
        <taxon>rosids</taxon>
        <taxon>fabids</taxon>
        <taxon>Rosales</taxon>
        <taxon>Rosaceae</taxon>
        <taxon>Amygdaloideae</taxon>
        <taxon>Maleae</taxon>
        <taxon>Malus</taxon>
    </lineage>
</organism>
<dbReference type="Proteomes" id="UP000315295">
    <property type="component" value="Unassembled WGS sequence"/>
</dbReference>
<gene>
    <name evidence="2" type="ORF">C1H46_039906</name>
</gene>
<evidence type="ECO:0000313" key="2">
    <source>
        <dbReference type="EMBL" id="TQD74569.1"/>
    </source>
</evidence>
<dbReference type="AlphaFoldDB" id="A0A540KK55"/>
<dbReference type="EMBL" id="VIEB01001173">
    <property type="protein sequence ID" value="TQD74569.1"/>
    <property type="molecule type" value="Genomic_DNA"/>
</dbReference>